<dbReference type="AlphaFoldDB" id="A0A9Q0HLC5"/>
<sequence length="161" mass="18244">MARSKSSLTFLLFLSSLLAITIAQNSVQDIIKAHNEVRAEVDLPPLRWSKKLARYARAYAKQRVNDCRTVHSGGVFGENLFWGNPGGLFLIDAIYRWAEEKQFYDYNTNKCVAGEKCGHYTQLVWARTQRVGCAKETCHNGDDFMICNYSPAGNIKGQKPY</sequence>
<dbReference type="EMBL" id="JAMQYH010000004">
    <property type="protein sequence ID" value="KAJ1690104.1"/>
    <property type="molecule type" value="Genomic_DNA"/>
</dbReference>
<dbReference type="FunFam" id="3.40.33.10:FF:000004">
    <property type="entry name" value="CAP, cysteine-rich secretory protein, antigen 5"/>
    <property type="match status" value="1"/>
</dbReference>
<feature type="domain" description="SCP" evidence="2">
    <location>
        <begin position="25"/>
        <end position="157"/>
    </location>
</feature>
<feature type="chain" id="PRO_5040215281" description="SCP domain-containing protein" evidence="1">
    <location>
        <begin position="24"/>
        <end position="161"/>
    </location>
</feature>
<reference evidence="3" key="1">
    <citation type="journal article" date="2022" name="Cell">
        <title>Repeat-based holocentromeres influence genome architecture and karyotype evolution.</title>
        <authorList>
            <person name="Hofstatter P.G."/>
            <person name="Thangavel G."/>
            <person name="Lux T."/>
            <person name="Neumann P."/>
            <person name="Vondrak T."/>
            <person name="Novak P."/>
            <person name="Zhang M."/>
            <person name="Costa L."/>
            <person name="Castellani M."/>
            <person name="Scott A."/>
            <person name="Toegelov H."/>
            <person name="Fuchs J."/>
            <person name="Mata-Sucre Y."/>
            <person name="Dias Y."/>
            <person name="Vanzela A.L.L."/>
            <person name="Huettel B."/>
            <person name="Almeida C.C.S."/>
            <person name="Simkova H."/>
            <person name="Souza G."/>
            <person name="Pedrosa-Harand A."/>
            <person name="Macas J."/>
            <person name="Mayer K.F.X."/>
            <person name="Houben A."/>
            <person name="Marques A."/>
        </authorList>
    </citation>
    <scope>NUCLEOTIDE SEQUENCE</scope>
    <source>
        <strain evidence="3">RhyBre1mFocal</strain>
    </source>
</reference>
<dbReference type="InterPro" id="IPR035940">
    <property type="entry name" value="CAP_sf"/>
</dbReference>
<dbReference type="PANTHER" id="PTHR10334">
    <property type="entry name" value="CYSTEINE-RICH SECRETORY PROTEIN-RELATED"/>
    <property type="match status" value="1"/>
</dbReference>
<dbReference type="InterPro" id="IPR014044">
    <property type="entry name" value="CAP_dom"/>
</dbReference>
<accession>A0A9Q0HLC5</accession>
<evidence type="ECO:0000256" key="1">
    <source>
        <dbReference type="SAM" id="SignalP"/>
    </source>
</evidence>
<dbReference type="Gene3D" id="3.40.33.10">
    <property type="entry name" value="CAP"/>
    <property type="match status" value="1"/>
</dbReference>
<dbReference type="Pfam" id="PF00188">
    <property type="entry name" value="CAP"/>
    <property type="match status" value="1"/>
</dbReference>
<comment type="caution">
    <text evidence="3">The sequence shown here is derived from an EMBL/GenBank/DDBJ whole genome shotgun (WGS) entry which is preliminary data.</text>
</comment>
<dbReference type="InterPro" id="IPR001283">
    <property type="entry name" value="CRISP-related"/>
</dbReference>
<dbReference type="PROSITE" id="PS01010">
    <property type="entry name" value="CRISP_2"/>
    <property type="match status" value="1"/>
</dbReference>
<dbReference type="OrthoDB" id="634316at2759"/>
<dbReference type="SUPFAM" id="SSF55797">
    <property type="entry name" value="PR-1-like"/>
    <property type="match status" value="1"/>
</dbReference>
<evidence type="ECO:0000313" key="4">
    <source>
        <dbReference type="Proteomes" id="UP001151287"/>
    </source>
</evidence>
<gene>
    <name evidence="3" type="ORF">LUZ63_014259</name>
</gene>
<evidence type="ECO:0000259" key="2">
    <source>
        <dbReference type="SMART" id="SM00198"/>
    </source>
</evidence>
<dbReference type="InterPro" id="IPR018244">
    <property type="entry name" value="Allrgn_V5/Tpx1_CS"/>
</dbReference>
<dbReference type="GO" id="GO:0005576">
    <property type="term" value="C:extracellular region"/>
    <property type="evidence" value="ECO:0007669"/>
    <property type="project" value="InterPro"/>
</dbReference>
<dbReference type="PRINTS" id="PR00837">
    <property type="entry name" value="V5TPXLIKE"/>
</dbReference>
<protein>
    <recommendedName>
        <fullName evidence="2">SCP domain-containing protein</fullName>
    </recommendedName>
</protein>
<organism evidence="3 4">
    <name type="scientific">Rhynchospora breviuscula</name>
    <dbReference type="NCBI Taxonomy" id="2022672"/>
    <lineage>
        <taxon>Eukaryota</taxon>
        <taxon>Viridiplantae</taxon>
        <taxon>Streptophyta</taxon>
        <taxon>Embryophyta</taxon>
        <taxon>Tracheophyta</taxon>
        <taxon>Spermatophyta</taxon>
        <taxon>Magnoliopsida</taxon>
        <taxon>Liliopsida</taxon>
        <taxon>Poales</taxon>
        <taxon>Cyperaceae</taxon>
        <taxon>Cyperoideae</taxon>
        <taxon>Rhynchosporeae</taxon>
        <taxon>Rhynchospora</taxon>
    </lineage>
</organism>
<dbReference type="Proteomes" id="UP001151287">
    <property type="component" value="Unassembled WGS sequence"/>
</dbReference>
<keyword evidence="4" id="KW-1185">Reference proteome</keyword>
<dbReference type="CDD" id="cd05381">
    <property type="entry name" value="CAP_PR-1"/>
    <property type="match status" value="1"/>
</dbReference>
<name>A0A9Q0HLC5_9POAL</name>
<evidence type="ECO:0000313" key="3">
    <source>
        <dbReference type="EMBL" id="KAJ1690104.1"/>
    </source>
</evidence>
<feature type="signal peptide" evidence="1">
    <location>
        <begin position="1"/>
        <end position="23"/>
    </location>
</feature>
<dbReference type="PROSITE" id="PS01009">
    <property type="entry name" value="CRISP_1"/>
    <property type="match status" value="1"/>
</dbReference>
<proteinExistence type="predicted"/>
<keyword evidence="1" id="KW-0732">Signal</keyword>
<dbReference type="SMART" id="SM00198">
    <property type="entry name" value="SCP"/>
    <property type="match status" value="1"/>
</dbReference>